<evidence type="ECO:0000313" key="3">
    <source>
        <dbReference type="EMBL" id="VZO37431.1"/>
    </source>
</evidence>
<reference evidence="3 4" key="1">
    <citation type="submission" date="2019-11" db="EMBL/GenBank/DDBJ databases">
        <authorList>
            <person name="Criscuolo A."/>
        </authorList>
    </citation>
    <scope>NUCLEOTIDE SEQUENCE [LARGE SCALE GENOMIC DNA]</scope>
    <source>
        <strain evidence="3">CIP111667</strain>
    </source>
</reference>
<protein>
    <recommendedName>
        <fullName evidence="5">DUF4352 domain-containing protein</fullName>
    </recommendedName>
</protein>
<accession>A0A7M4DK41</accession>
<gene>
    <name evidence="3" type="ORF">HALOF300_02503</name>
</gene>
<dbReference type="RefSeq" id="WP_156741252.1">
    <property type="nucleotide sequence ID" value="NZ_CACRYJ010000034.1"/>
</dbReference>
<feature type="compositionally biased region" description="Pro residues" evidence="1">
    <location>
        <begin position="1"/>
        <end position="12"/>
    </location>
</feature>
<keyword evidence="2" id="KW-0472">Membrane</keyword>
<keyword evidence="2" id="KW-0812">Transmembrane</keyword>
<dbReference type="AlphaFoldDB" id="A0A7M4DK41"/>
<dbReference type="EMBL" id="CACRYJ010000034">
    <property type="protein sequence ID" value="VZO37431.1"/>
    <property type="molecule type" value="Genomic_DNA"/>
</dbReference>
<name>A0A7M4DK41_9MICO</name>
<feature type="region of interest" description="Disordered" evidence="1">
    <location>
        <begin position="1"/>
        <end position="37"/>
    </location>
</feature>
<evidence type="ECO:0008006" key="5">
    <source>
        <dbReference type="Google" id="ProtNLM"/>
    </source>
</evidence>
<dbReference type="Proteomes" id="UP000419743">
    <property type="component" value="Unassembled WGS sequence"/>
</dbReference>
<keyword evidence="2" id="KW-1133">Transmembrane helix</keyword>
<feature type="transmembrane region" description="Helical" evidence="2">
    <location>
        <begin position="43"/>
        <end position="62"/>
    </location>
</feature>
<sequence>MSGPAPYPPPYQPGQGREDWMAPAREPLPAAPPPLPQHRSRRATVALAVVGILVLGALGWRVSAEARDTWWNGESHVPVPVDANGVASHEGISIELVGVERLDGGVNTYDERWEPPAGTVLWQVGLAVESTNTEIYSLDVLVQDTQGRRFETGNDVPYGVDGVQDSLDVAQPEPDDEPLPDVQYLLVLMPEDAEPATVRLESSWSLSPDYFRLPVTE</sequence>
<evidence type="ECO:0000256" key="2">
    <source>
        <dbReference type="SAM" id="Phobius"/>
    </source>
</evidence>
<keyword evidence="4" id="KW-1185">Reference proteome</keyword>
<proteinExistence type="predicted"/>
<organism evidence="3 4">
    <name type="scientific">Occultella aeris</name>
    <dbReference type="NCBI Taxonomy" id="2761496"/>
    <lineage>
        <taxon>Bacteria</taxon>
        <taxon>Bacillati</taxon>
        <taxon>Actinomycetota</taxon>
        <taxon>Actinomycetes</taxon>
        <taxon>Micrococcales</taxon>
        <taxon>Ruaniaceae</taxon>
        <taxon>Occultella</taxon>
    </lineage>
</organism>
<comment type="caution">
    <text evidence="3">The sequence shown here is derived from an EMBL/GenBank/DDBJ whole genome shotgun (WGS) entry which is preliminary data.</text>
</comment>
<evidence type="ECO:0000256" key="1">
    <source>
        <dbReference type="SAM" id="MobiDB-lite"/>
    </source>
</evidence>
<evidence type="ECO:0000313" key="4">
    <source>
        <dbReference type="Proteomes" id="UP000419743"/>
    </source>
</evidence>